<evidence type="ECO:0000256" key="1">
    <source>
        <dbReference type="SAM" id="MobiDB-lite"/>
    </source>
</evidence>
<dbReference type="RefSeq" id="WP_141423994.1">
    <property type="nucleotide sequence ID" value="NZ_JASPFB010000002.1"/>
</dbReference>
<proteinExistence type="predicted"/>
<name>A0A508A1C2_9ACTO</name>
<protein>
    <submittedName>
        <fullName evidence="4">DUF3097 domain-containing protein</fullName>
    </submittedName>
</protein>
<evidence type="ECO:0000313" key="5">
    <source>
        <dbReference type="Proteomes" id="UP000319010"/>
    </source>
</evidence>
<gene>
    <name evidence="4" type="ORF">FK256_05525</name>
</gene>
<feature type="region of interest" description="Disordered" evidence="1">
    <location>
        <begin position="1"/>
        <end position="94"/>
    </location>
</feature>
<dbReference type="Pfam" id="PF22845">
    <property type="entry name" value="DUF3097_N"/>
    <property type="match status" value="1"/>
</dbReference>
<dbReference type="Pfam" id="PF11296">
    <property type="entry name" value="DUF3097_C"/>
    <property type="match status" value="1"/>
</dbReference>
<accession>A0A508A1C2</accession>
<organism evidence="4 5">
    <name type="scientific">Actinomyces johnsonii</name>
    <dbReference type="NCBI Taxonomy" id="544581"/>
    <lineage>
        <taxon>Bacteria</taxon>
        <taxon>Bacillati</taxon>
        <taxon>Actinomycetota</taxon>
        <taxon>Actinomycetes</taxon>
        <taxon>Actinomycetales</taxon>
        <taxon>Actinomycetaceae</taxon>
        <taxon>Actinomyces</taxon>
    </lineage>
</organism>
<dbReference type="EMBL" id="VICB01000005">
    <property type="protein sequence ID" value="TQD43756.1"/>
    <property type="molecule type" value="Genomic_DNA"/>
</dbReference>
<reference evidence="4 5" key="1">
    <citation type="submission" date="2019-06" db="EMBL/GenBank/DDBJ databases">
        <title>Draft genome sequence of Actinomyces johnsonii CCUG 34287T.</title>
        <authorList>
            <person name="Salva-Serra F."/>
            <person name="Cardew S."/>
            <person name="Moore E."/>
        </authorList>
    </citation>
    <scope>NUCLEOTIDE SEQUENCE [LARGE SCALE GENOMIC DNA]</scope>
    <source>
        <strain evidence="4 5">CCUG 34287</strain>
    </source>
</reference>
<feature type="domain" description="DUF3097" evidence="3">
    <location>
        <begin position="97"/>
        <end position="158"/>
    </location>
</feature>
<evidence type="ECO:0000259" key="2">
    <source>
        <dbReference type="Pfam" id="PF11296"/>
    </source>
</evidence>
<dbReference type="Proteomes" id="UP000319010">
    <property type="component" value="Unassembled WGS sequence"/>
</dbReference>
<evidence type="ECO:0000313" key="4">
    <source>
        <dbReference type="EMBL" id="TQD43756.1"/>
    </source>
</evidence>
<evidence type="ECO:0000259" key="3">
    <source>
        <dbReference type="Pfam" id="PF22845"/>
    </source>
</evidence>
<dbReference type="InterPro" id="IPR021447">
    <property type="entry name" value="DUF3097_C"/>
</dbReference>
<feature type="domain" description="DUF3097" evidence="2">
    <location>
        <begin position="195"/>
        <end position="360"/>
    </location>
</feature>
<dbReference type="InterPro" id="IPR053883">
    <property type="entry name" value="DUF3097_N"/>
</dbReference>
<dbReference type="AlphaFoldDB" id="A0A508A1C2"/>
<comment type="caution">
    <text evidence="4">The sequence shown here is derived from an EMBL/GenBank/DDBJ whole genome shotgun (WGS) entry which is preliminary data.</text>
</comment>
<sequence>MPRVNTPAPYRSPVPGSTAARRAALRARAEAEQRQQAQDAPAGSRSRMAPVARGAAVNGTGPAARRPSSSDRYGGDVLSVNPHRTGPSAVRPESVHVPVTPGLVVEDRQTGFVGAAVAVEKSGGQHVVVLEDRHGTRRGFALGPGFWIDGRPVILDPPVARKREPAGPVSAAGRRLTASGSYAVEGERAKVARASRIWVEGKHDAELVEKVWGDDLRHEGVVVLMLDGVDNLEEVMADFGPGPERRAGVLVDHLVAGSKESRIAQRVAEMPGGENVLVLGHPYVDVWQAVKPARVGLEHWPEVPRGIDIKHGTLEALGWPHATQADVARGWQRILATVRSYKDLEPSLLGRMEELIDFVTAPGTR</sequence>